<keyword evidence="3" id="KW-0597">Phosphoprotein</keyword>
<dbReference type="InterPro" id="IPR050482">
    <property type="entry name" value="Sensor_HK_TwoCompSys"/>
</dbReference>
<name>A0A927QZW4_9ACTN</name>
<reference evidence="10" key="1">
    <citation type="submission" date="2020-10" db="EMBL/GenBank/DDBJ databases">
        <title>Sequencing the genomes of 1000 actinobacteria strains.</title>
        <authorList>
            <person name="Klenk H.-P."/>
        </authorList>
    </citation>
    <scope>NUCLEOTIDE SEQUENCE</scope>
    <source>
        <strain evidence="10">DSM 46832</strain>
    </source>
</reference>
<proteinExistence type="predicted"/>
<dbReference type="CDD" id="cd16917">
    <property type="entry name" value="HATPase_UhpB-NarQ-NarX-like"/>
    <property type="match status" value="1"/>
</dbReference>
<dbReference type="Proteomes" id="UP000649753">
    <property type="component" value="Unassembled WGS sequence"/>
</dbReference>
<keyword evidence="5" id="KW-0547">Nucleotide-binding</keyword>
<dbReference type="AlphaFoldDB" id="A0A927QZW4"/>
<comment type="caution">
    <text evidence="10">The sequence shown here is derived from an EMBL/GenBank/DDBJ whole genome shotgun (WGS) entry which is preliminary data.</text>
</comment>
<evidence type="ECO:0000256" key="7">
    <source>
        <dbReference type="ARBA" id="ARBA00022840"/>
    </source>
</evidence>
<dbReference type="PANTHER" id="PTHR24421">
    <property type="entry name" value="NITRATE/NITRITE SENSOR PROTEIN NARX-RELATED"/>
    <property type="match status" value="1"/>
</dbReference>
<dbReference type="GO" id="GO:0000155">
    <property type="term" value="F:phosphorelay sensor kinase activity"/>
    <property type="evidence" value="ECO:0007669"/>
    <property type="project" value="InterPro"/>
</dbReference>
<comment type="catalytic activity">
    <reaction evidence="1">
        <text>ATP + protein L-histidine = ADP + protein N-phospho-L-histidine.</text>
        <dbReference type="EC" id="2.7.13.3"/>
    </reaction>
</comment>
<evidence type="ECO:0000256" key="6">
    <source>
        <dbReference type="ARBA" id="ARBA00022777"/>
    </source>
</evidence>
<dbReference type="InterPro" id="IPR011712">
    <property type="entry name" value="Sig_transdc_His_kin_sub3_dim/P"/>
</dbReference>
<dbReference type="RefSeq" id="WP_192768979.1">
    <property type="nucleotide sequence ID" value="NZ_JADBEB010000001.1"/>
</dbReference>
<dbReference type="GO" id="GO:0046983">
    <property type="term" value="F:protein dimerization activity"/>
    <property type="evidence" value="ECO:0007669"/>
    <property type="project" value="InterPro"/>
</dbReference>
<accession>A0A927QZW4</accession>
<evidence type="ECO:0000313" key="11">
    <source>
        <dbReference type="Proteomes" id="UP000649753"/>
    </source>
</evidence>
<keyword evidence="6 10" id="KW-0418">Kinase</keyword>
<evidence type="ECO:0000259" key="9">
    <source>
        <dbReference type="SMART" id="SM00387"/>
    </source>
</evidence>
<keyword evidence="4" id="KW-0808">Transferase</keyword>
<keyword evidence="11" id="KW-1185">Reference proteome</keyword>
<evidence type="ECO:0000256" key="3">
    <source>
        <dbReference type="ARBA" id="ARBA00022553"/>
    </source>
</evidence>
<evidence type="ECO:0000256" key="5">
    <source>
        <dbReference type="ARBA" id="ARBA00022741"/>
    </source>
</evidence>
<dbReference type="InterPro" id="IPR036890">
    <property type="entry name" value="HATPase_C_sf"/>
</dbReference>
<dbReference type="EMBL" id="JADBEB010000001">
    <property type="protein sequence ID" value="MBE1489512.1"/>
    <property type="molecule type" value="Genomic_DNA"/>
</dbReference>
<dbReference type="GO" id="GO:0005524">
    <property type="term" value="F:ATP binding"/>
    <property type="evidence" value="ECO:0007669"/>
    <property type="project" value="UniProtKB-KW"/>
</dbReference>
<gene>
    <name evidence="10" type="ORF">H4W31_005150</name>
</gene>
<dbReference type="Pfam" id="PF02518">
    <property type="entry name" value="HATPase_c"/>
    <property type="match status" value="1"/>
</dbReference>
<sequence>MLDQAATQPPDQVHLADAARTRILESLLTALERTRNPIVVDARARVTLLTQASHVLDDVVEVANSSNAFLKQTPVDWQETVEVDSARPTQGIHPSASLQAATLLFEAALPVILDELCPADAPSTTGAAIGVALNQAIMRRVAVAAVPYVSFLLKNLRSSHQHERQRVARELHDRAAHGIGIALQSLELSRRYADDPERSASRFANAEEALREAVGIIRSLSAQLRQTVGDATLAEAVRSYLTSTVPGSVRHEVTSAGDITTLPAEIGEELYLIAREAIRNAVLHADMTELRAHVAVDAGAVTITVVDNGRGFDPQRTLTDPASGGLLSMSERAGLLGGVVDVSSDGHLGTSVTITVPTAQAWM</sequence>
<keyword evidence="8" id="KW-0902">Two-component regulatory system</keyword>
<dbReference type="Gene3D" id="3.30.565.10">
    <property type="entry name" value="Histidine kinase-like ATPase, C-terminal domain"/>
    <property type="match status" value="1"/>
</dbReference>
<dbReference type="EC" id="2.7.13.3" evidence="2"/>
<organism evidence="10 11">
    <name type="scientific">Plantactinospora soyae</name>
    <dbReference type="NCBI Taxonomy" id="1544732"/>
    <lineage>
        <taxon>Bacteria</taxon>
        <taxon>Bacillati</taxon>
        <taxon>Actinomycetota</taxon>
        <taxon>Actinomycetes</taxon>
        <taxon>Micromonosporales</taxon>
        <taxon>Micromonosporaceae</taxon>
        <taxon>Plantactinospora</taxon>
    </lineage>
</organism>
<dbReference type="SUPFAM" id="SSF55874">
    <property type="entry name" value="ATPase domain of HSP90 chaperone/DNA topoisomerase II/histidine kinase"/>
    <property type="match status" value="1"/>
</dbReference>
<evidence type="ECO:0000313" key="10">
    <source>
        <dbReference type="EMBL" id="MBE1489512.1"/>
    </source>
</evidence>
<dbReference type="Gene3D" id="1.20.5.1930">
    <property type="match status" value="1"/>
</dbReference>
<dbReference type="GO" id="GO:0016020">
    <property type="term" value="C:membrane"/>
    <property type="evidence" value="ECO:0007669"/>
    <property type="project" value="InterPro"/>
</dbReference>
<dbReference type="SMART" id="SM00387">
    <property type="entry name" value="HATPase_c"/>
    <property type="match status" value="1"/>
</dbReference>
<dbReference type="InterPro" id="IPR003594">
    <property type="entry name" value="HATPase_dom"/>
</dbReference>
<keyword evidence="7" id="KW-0067">ATP-binding</keyword>
<evidence type="ECO:0000256" key="1">
    <source>
        <dbReference type="ARBA" id="ARBA00000085"/>
    </source>
</evidence>
<evidence type="ECO:0000256" key="8">
    <source>
        <dbReference type="ARBA" id="ARBA00023012"/>
    </source>
</evidence>
<evidence type="ECO:0000256" key="4">
    <source>
        <dbReference type="ARBA" id="ARBA00022679"/>
    </source>
</evidence>
<protein>
    <recommendedName>
        <fullName evidence="2">histidine kinase</fullName>
        <ecNumber evidence="2">2.7.13.3</ecNumber>
    </recommendedName>
</protein>
<evidence type="ECO:0000256" key="2">
    <source>
        <dbReference type="ARBA" id="ARBA00012438"/>
    </source>
</evidence>
<dbReference type="Pfam" id="PF07730">
    <property type="entry name" value="HisKA_3"/>
    <property type="match status" value="1"/>
</dbReference>
<dbReference type="PANTHER" id="PTHR24421:SF10">
    <property type="entry name" value="NITRATE_NITRITE SENSOR PROTEIN NARQ"/>
    <property type="match status" value="1"/>
</dbReference>
<feature type="domain" description="Histidine kinase/HSP90-like ATPase" evidence="9">
    <location>
        <begin position="265"/>
        <end position="360"/>
    </location>
</feature>